<accession>A0A1U7EV07</accession>
<keyword evidence="2" id="KW-0328">Glycosyltransferase</keyword>
<dbReference type="SUPFAM" id="SSF53448">
    <property type="entry name" value="Nucleotide-diphospho-sugar transferases"/>
    <property type="match status" value="1"/>
</dbReference>
<protein>
    <submittedName>
        <fullName evidence="2">Probable glycosyltransferase, type 2</fullName>
        <ecNumber evidence="2">2.4.-.-</ecNumber>
    </submittedName>
</protein>
<dbReference type="GO" id="GO:0016757">
    <property type="term" value="F:glycosyltransferase activity"/>
    <property type="evidence" value="ECO:0007669"/>
    <property type="project" value="UniProtKB-KW"/>
</dbReference>
<sequence>MSSLGVVVPAFRPDVERLGTYLQDIADTLDPVVIRVELDDPDEATTAAVSDIGVSPVVVNTVDTRRGKGAAITDGFEALGTDRLAFADADGSTGAAELATVVAALEDADVAVGSRRHPESAVAGHQTLARRLLGDGFAWLARRLLAVGLYDYQCGAKALSAEAWSAVRDHIHEPGFAWDIELLAVAAAMELRIREVPIRWEDKPGSTVAPVRTTLSMLRALFVARHRAKRLQNSGVHRLLGVGEDPPALIDREER</sequence>
<dbReference type="Proteomes" id="UP000002698">
    <property type="component" value="Chromosome"/>
</dbReference>
<dbReference type="RefSeq" id="WP_011322444.1">
    <property type="nucleotide sequence ID" value="NC_007426.1"/>
</dbReference>
<dbReference type="EMBL" id="CR936257">
    <property type="protein sequence ID" value="CAI48809.1"/>
    <property type="molecule type" value="Genomic_DNA"/>
</dbReference>
<dbReference type="Pfam" id="PF00535">
    <property type="entry name" value="Glycos_transf_2"/>
    <property type="match status" value="1"/>
</dbReference>
<dbReference type="PANTHER" id="PTHR10859:SF91">
    <property type="entry name" value="DOLICHYL-PHOSPHATE BETA-GLUCOSYLTRANSFERASE"/>
    <property type="match status" value="1"/>
</dbReference>
<reference evidence="2 3" key="1">
    <citation type="journal article" date="2005" name="Genome Res.">
        <title>Living with two extremes: conclusions from the genome sequence of Natronomonas pharaonis.</title>
        <authorList>
            <person name="Falb M."/>
            <person name="Pfeiffer F."/>
            <person name="Palm P."/>
            <person name="Rodewald K."/>
            <person name="Hickmann V."/>
            <person name="Tittor J."/>
            <person name="Oesterhelt D."/>
        </authorList>
    </citation>
    <scope>NUCLEOTIDE SEQUENCE [LARGE SCALE GENOMIC DNA]</scope>
    <source>
        <strain evidence="3">ATCC 35678 / DSM 2160 / CIP 103997 / JCM 8858 / NBRC 14720 / NCIMB 2260 / Gabara</strain>
    </source>
</reference>
<feature type="domain" description="Glycosyltransferase 2-like" evidence="1">
    <location>
        <begin position="44"/>
        <end position="119"/>
    </location>
</feature>
<evidence type="ECO:0000313" key="2">
    <source>
        <dbReference type="EMBL" id="CAI48809.1"/>
    </source>
</evidence>
<dbReference type="Gene3D" id="3.90.550.10">
    <property type="entry name" value="Spore Coat Polysaccharide Biosynthesis Protein SpsA, Chain A"/>
    <property type="match status" value="1"/>
</dbReference>
<dbReference type="KEGG" id="nph:NP_1436A"/>
<evidence type="ECO:0000259" key="1">
    <source>
        <dbReference type="Pfam" id="PF00535"/>
    </source>
</evidence>
<dbReference type="GeneID" id="3701150"/>
<gene>
    <name evidence="2" type="primary">gtl3</name>
    <name evidence="2" type="ordered locus">NP_1436A</name>
</gene>
<dbReference type="STRING" id="348780.NP_1436A"/>
<dbReference type="OrthoDB" id="11098at2157"/>
<proteinExistence type="predicted"/>
<dbReference type="HOGENOM" id="CLU_033536_9_0_2"/>
<dbReference type="InterPro" id="IPR029044">
    <property type="entry name" value="Nucleotide-diphossugar_trans"/>
</dbReference>
<name>A0A1U7EV07_NATPD</name>
<organism evidence="2 3">
    <name type="scientific">Natronomonas pharaonis (strain ATCC 35678 / DSM 2160 / CIP 103997 / JCM 8858 / NBRC 14720 / NCIMB 2260 / Gabara)</name>
    <name type="common">Halobacterium pharaonis</name>
    <dbReference type="NCBI Taxonomy" id="348780"/>
    <lineage>
        <taxon>Archaea</taxon>
        <taxon>Methanobacteriati</taxon>
        <taxon>Methanobacteriota</taxon>
        <taxon>Stenosarchaea group</taxon>
        <taxon>Halobacteria</taxon>
        <taxon>Halobacteriales</taxon>
        <taxon>Natronomonadaceae</taxon>
        <taxon>Natronomonas</taxon>
    </lineage>
</organism>
<dbReference type="EC" id="2.4.-.-" evidence="2"/>
<dbReference type="PANTHER" id="PTHR10859">
    <property type="entry name" value="GLYCOSYL TRANSFERASE"/>
    <property type="match status" value="1"/>
</dbReference>
<dbReference type="eggNOG" id="arCOG00895">
    <property type="taxonomic scope" value="Archaea"/>
</dbReference>
<evidence type="ECO:0000313" key="3">
    <source>
        <dbReference type="Proteomes" id="UP000002698"/>
    </source>
</evidence>
<dbReference type="InterPro" id="IPR001173">
    <property type="entry name" value="Glyco_trans_2-like"/>
</dbReference>
<dbReference type="EnsemblBacteria" id="CAI48809">
    <property type="protein sequence ID" value="CAI48809"/>
    <property type="gene ID" value="NP_1436A"/>
</dbReference>
<keyword evidence="2" id="KW-0808">Transferase</keyword>
<keyword evidence="3" id="KW-1185">Reference proteome</keyword>
<dbReference type="AlphaFoldDB" id="A0A1U7EV07"/>
<dbReference type="GO" id="GO:0006487">
    <property type="term" value="P:protein N-linked glycosylation"/>
    <property type="evidence" value="ECO:0007669"/>
    <property type="project" value="TreeGrafter"/>
</dbReference>